<evidence type="ECO:0000313" key="2">
    <source>
        <dbReference type="EMBL" id="MFC5062136.1"/>
    </source>
</evidence>
<dbReference type="InterPro" id="IPR024344">
    <property type="entry name" value="MDMPI_metal-binding"/>
</dbReference>
<dbReference type="Gene3D" id="1.20.120.450">
    <property type="entry name" value="dinb family like domain"/>
    <property type="match status" value="1"/>
</dbReference>
<proteinExistence type="predicted"/>
<gene>
    <name evidence="2" type="ORF">ACFPBZ_07960</name>
</gene>
<protein>
    <submittedName>
        <fullName evidence="2">Maleylpyruvate isomerase family mycothiol-dependent enzyme</fullName>
    </submittedName>
</protein>
<dbReference type="Pfam" id="PF11716">
    <property type="entry name" value="MDMPI_N"/>
    <property type="match status" value="1"/>
</dbReference>
<dbReference type="GO" id="GO:0016853">
    <property type="term" value="F:isomerase activity"/>
    <property type="evidence" value="ECO:0007669"/>
    <property type="project" value="UniProtKB-KW"/>
</dbReference>
<evidence type="ECO:0000259" key="1">
    <source>
        <dbReference type="Pfam" id="PF11716"/>
    </source>
</evidence>
<keyword evidence="2" id="KW-0413">Isomerase</keyword>
<dbReference type="RefSeq" id="WP_378035482.1">
    <property type="nucleotide sequence ID" value="NZ_JBHSIV010000006.1"/>
</dbReference>
<evidence type="ECO:0000313" key="3">
    <source>
        <dbReference type="Proteomes" id="UP001595947"/>
    </source>
</evidence>
<feature type="domain" description="Mycothiol-dependent maleylpyruvate isomerase metal-binding" evidence="1">
    <location>
        <begin position="11"/>
        <end position="115"/>
    </location>
</feature>
<reference evidence="3" key="1">
    <citation type="journal article" date="2019" name="Int. J. Syst. Evol. Microbiol.">
        <title>The Global Catalogue of Microorganisms (GCM) 10K type strain sequencing project: providing services to taxonomists for standard genome sequencing and annotation.</title>
        <authorList>
            <consortium name="The Broad Institute Genomics Platform"/>
            <consortium name="The Broad Institute Genome Sequencing Center for Infectious Disease"/>
            <person name="Wu L."/>
            <person name="Ma J."/>
        </authorList>
    </citation>
    <scope>NUCLEOTIDE SEQUENCE [LARGE SCALE GENOMIC DNA]</scope>
    <source>
        <strain evidence="3">CGMCC 4.7093</strain>
    </source>
</reference>
<comment type="caution">
    <text evidence="2">The sequence shown here is derived from an EMBL/GenBank/DDBJ whole genome shotgun (WGS) entry which is preliminary data.</text>
</comment>
<dbReference type="InterPro" id="IPR017517">
    <property type="entry name" value="Maleyloyr_isom"/>
</dbReference>
<name>A0ABV9YJR4_9PSEU</name>
<dbReference type="EMBL" id="JBHSIV010000006">
    <property type="protein sequence ID" value="MFC5062136.1"/>
    <property type="molecule type" value="Genomic_DNA"/>
</dbReference>
<accession>A0ABV9YJR4</accession>
<organism evidence="2 3">
    <name type="scientific">Actinomycetospora atypica</name>
    <dbReference type="NCBI Taxonomy" id="1290095"/>
    <lineage>
        <taxon>Bacteria</taxon>
        <taxon>Bacillati</taxon>
        <taxon>Actinomycetota</taxon>
        <taxon>Actinomycetes</taxon>
        <taxon>Pseudonocardiales</taxon>
        <taxon>Pseudonocardiaceae</taxon>
        <taxon>Actinomycetospora</taxon>
    </lineage>
</organism>
<dbReference type="InterPro" id="IPR034660">
    <property type="entry name" value="DinB/YfiT-like"/>
</dbReference>
<dbReference type="SUPFAM" id="SSF109854">
    <property type="entry name" value="DinB/YfiT-like putative metalloenzymes"/>
    <property type="match status" value="1"/>
</dbReference>
<sequence length="210" mass="22873">MTQVAMLDDVAAERYSLADQLEDLTDEEWAAPSLCAGWTVHDVVAHLTTSTRTSVPRFVRAVLRARGDVDRAFADEARERAARFGPDELVGQLREMARVDRRLRLAGPLDPLNDLLVHGQDAMVPLGRERPVPVARAEPCLSHTWAAPFVGAAKRFAGLRLVATDCAWSEGEGPEVRGPSSGLLLALNGRAAGLDRLEGEGLDEARRRFG</sequence>
<dbReference type="NCBIfam" id="TIGR03083">
    <property type="entry name" value="maleylpyruvate isomerase family mycothiol-dependent enzyme"/>
    <property type="match status" value="1"/>
</dbReference>
<dbReference type="Proteomes" id="UP001595947">
    <property type="component" value="Unassembled WGS sequence"/>
</dbReference>
<keyword evidence="3" id="KW-1185">Reference proteome</keyword>